<dbReference type="SUPFAM" id="SSF56655">
    <property type="entry name" value="Carbohydrate phosphatase"/>
    <property type="match status" value="1"/>
</dbReference>
<proteinExistence type="predicted"/>
<dbReference type="EMBL" id="LAZR01042138">
    <property type="protein sequence ID" value="KKL10246.1"/>
    <property type="molecule type" value="Genomic_DNA"/>
</dbReference>
<comment type="caution">
    <text evidence="1">The sequence shown here is derived from an EMBL/GenBank/DDBJ whole genome shotgun (WGS) entry which is preliminary data.</text>
</comment>
<dbReference type="PANTHER" id="PTHR20854">
    <property type="entry name" value="INOSITOL MONOPHOSPHATASE"/>
    <property type="match status" value="1"/>
</dbReference>
<dbReference type="AlphaFoldDB" id="A0A0F9CXA6"/>
<reference evidence="1" key="1">
    <citation type="journal article" date="2015" name="Nature">
        <title>Complex archaea that bridge the gap between prokaryotes and eukaryotes.</title>
        <authorList>
            <person name="Spang A."/>
            <person name="Saw J.H."/>
            <person name="Jorgensen S.L."/>
            <person name="Zaremba-Niedzwiedzka K."/>
            <person name="Martijn J."/>
            <person name="Lind A.E."/>
            <person name="van Eijk R."/>
            <person name="Schleper C."/>
            <person name="Guy L."/>
            <person name="Ettema T.J."/>
        </authorList>
    </citation>
    <scope>NUCLEOTIDE SEQUENCE</scope>
</reference>
<accession>A0A0F9CXA6</accession>
<sequence length="112" mass="12028">MVDPLDGTKHYIAGGDGFSVMIGLCVDGVPQLGVVYAPTRETFYWAEKGGGAYKQVGEGAPIKLEVSSIDALNNARLIVRYRRGEKRPVDAFIDGLSVNEKIKESSVGLKLG</sequence>
<dbReference type="GO" id="GO:0007165">
    <property type="term" value="P:signal transduction"/>
    <property type="evidence" value="ECO:0007669"/>
    <property type="project" value="TreeGrafter"/>
</dbReference>
<dbReference type="Gene3D" id="3.30.540.10">
    <property type="entry name" value="Fructose-1,6-Bisphosphatase, subunit A, domain 1"/>
    <property type="match status" value="1"/>
</dbReference>
<name>A0A0F9CXA6_9ZZZZ</name>
<dbReference type="PANTHER" id="PTHR20854:SF4">
    <property type="entry name" value="INOSITOL-1-MONOPHOSPHATASE-RELATED"/>
    <property type="match status" value="1"/>
</dbReference>
<protein>
    <recommendedName>
        <fullName evidence="2">Inositol monophosphatase</fullName>
    </recommendedName>
</protein>
<gene>
    <name evidence="1" type="ORF">LCGC14_2557740</name>
</gene>
<dbReference type="GO" id="GO:0006020">
    <property type="term" value="P:inositol metabolic process"/>
    <property type="evidence" value="ECO:0007669"/>
    <property type="project" value="TreeGrafter"/>
</dbReference>
<dbReference type="Pfam" id="PF00459">
    <property type="entry name" value="Inositol_P"/>
    <property type="match status" value="1"/>
</dbReference>
<organism evidence="1">
    <name type="scientific">marine sediment metagenome</name>
    <dbReference type="NCBI Taxonomy" id="412755"/>
    <lineage>
        <taxon>unclassified sequences</taxon>
        <taxon>metagenomes</taxon>
        <taxon>ecological metagenomes</taxon>
    </lineage>
</organism>
<evidence type="ECO:0000313" key="1">
    <source>
        <dbReference type="EMBL" id="KKL10246.1"/>
    </source>
</evidence>
<dbReference type="InterPro" id="IPR000760">
    <property type="entry name" value="Inositol_monophosphatase-like"/>
</dbReference>
<dbReference type="GO" id="GO:0008934">
    <property type="term" value="F:inositol monophosphate 1-phosphatase activity"/>
    <property type="evidence" value="ECO:0007669"/>
    <property type="project" value="TreeGrafter"/>
</dbReference>
<feature type="non-terminal residue" evidence="1">
    <location>
        <position position="112"/>
    </location>
</feature>
<evidence type="ECO:0008006" key="2">
    <source>
        <dbReference type="Google" id="ProtNLM"/>
    </source>
</evidence>